<dbReference type="UniPathway" id="UPA00053">
    <property type="reaction ID" value="UER00085"/>
</dbReference>
<evidence type="ECO:0000256" key="13">
    <source>
        <dbReference type="ARBA" id="ARBA00022833"/>
    </source>
</evidence>
<comment type="catalytic activity">
    <reaction evidence="1 18">
        <text>7-phospho-2-dehydro-3-deoxy-D-arabino-heptonate = 3-dehydroquinate + phosphate</text>
        <dbReference type="Rhea" id="RHEA:21968"/>
        <dbReference type="ChEBI" id="CHEBI:32364"/>
        <dbReference type="ChEBI" id="CHEBI:43474"/>
        <dbReference type="ChEBI" id="CHEBI:58394"/>
        <dbReference type="EC" id="4.2.3.4"/>
    </reaction>
</comment>
<evidence type="ECO:0000256" key="8">
    <source>
        <dbReference type="ARBA" id="ARBA00017684"/>
    </source>
</evidence>
<evidence type="ECO:0000256" key="5">
    <source>
        <dbReference type="ARBA" id="ARBA00004661"/>
    </source>
</evidence>
<evidence type="ECO:0000313" key="21">
    <source>
        <dbReference type="EMBL" id="SIS88714.1"/>
    </source>
</evidence>
<gene>
    <name evidence="18" type="primary">aroB</name>
    <name evidence="21" type="ORF">SAMN05421779_104301</name>
</gene>
<evidence type="ECO:0000256" key="6">
    <source>
        <dbReference type="ARBA" id="ARBA00005412"/>
    </source>
</evidence>
<evidence type="ECO:0000256" key="4">
    <source>
        <dbReference type="ARBA" id="ARBA00004496"/>
    </source>
</evidence>
<evidence type="ECO:0000256" key="9">
    <source>
        <dbReference type="ARBA" id="ARBA00022490"/>
    </source>
</evidence>
<dbReference type="CDD" id="cd08195">
    <property type="entry name" value="DHQS"/>
    <property type="match status" value="1"/>
</dbReference>
<evidence type="ECO:0000256" key="12">
    <source>
        <dbReference type="ARBA" id="ARBA00022741"/>
    </source>
</evidence>
<evidence type="ECO:0000313" key="22">
    <source>
        <dbReference type="Proteomes" id="UP000185678"/>
    </source>
</evidence>
<dbReference type="EMBL" id="FTOA01000004">
    <property type="protein sequence ID" value="SIS88714.1"/>
    <property type="molecule type" value="Genomic_DNA"/>
</dbReference>
<keyword evidence="11 18" id="KW-0479">Metal-binding</keyword>
<dbReference type="Pfam" id="PF01761">
    <property type="entry name" value="DHQ_synthase"/>
    <property type="match status" value="1"/>
</dbReference>
<dbReference type="GO" id="GO:0000166">
    <property type="term" value="F:nucleotide binding"/>
    <property type="evidence" value="ECO:0007669"/>
    <property type="project" value="UniProtKB-KW"/>
</dbReference>
<feature type="binding site" evidence="18">
    <location>
        <position position="148"/>
    </location>
    <ligand>
        <name>NAD(+)</name>
        <dbReference type="ChEBI" id="CHEBI:57540"/>
    </ligand>
</feature>
<dbReference type="Gene3D" id="3.40.50.1970">
    <property type="match status" value="1"/>
</dbReference>
<dbReference type="InterPro" id="IPR016037">
    <property type="entry name" value="DHQ_synth_AroB"/>
</dbReference>
<evidence type="ECO:0000256" key="18">
    <source>
        <dbReference type="HAMAP-Rule" id="MF_00110"/>
    </source>
</evidence>
<keyword evidence="14 18" id="KW-0520">NAD</keyword>
<dbReference type="GO" id="GO:0009073">
    <property type="term" value="P:aromatic amino acid family biosynthetic process"/>
    <property type="evidence" value="ECO:0007669"/>
    <property type="project" value="UniProtKB-KW"/>
</dbReference>
<keyword evidence="13 18" id="KW-0862">Zinc</keyword>
<evidence type="ECO:0000256" key="15">
    <source>
        <dbReference type="ARBA" id="ARBA00023141"/>
    </source>
</evidence>
<dbReference type="Gene3D" id="1.20.1090.10">
    <property type="entry name" value="Dehydroquinate synthase-like - alpha domain"/>
    <property type="match status" value="1"/>
</dbReference>
<proteinExistence type="inferred from homology"/>
<name>A0A1N7MRF9_9PROT</name>
<evidence type="ECO:0000256" key="17">
    <source>
        <dbReference type="ARBA" id="ARBA00023285"/>
    </source>
</evidence>
<protein>
    <recommendedName>
        <fullName evidence="8 18">3-dehydroquinate synthase</fullName>
        <shortName evidence="18">DHQS</shortName>
        <ecNumber evidence="7 18">4.2.3.4</ecNumber>
    </recommendedName>
</protein>
<evidence type="ECO:0000259" key="19">
    <source>
        <dbReference type="Pfam" id="PF01761"/>
    </source>
</evidence>
<dbReference type="GO" id="GO:0046872">
    <property type="term" value="F:metal ion binding"/>
    <property type="evidence" value="ECO:0007669"/>
    <property type="project" value="UniProtKB-KW"/>
</dbReference>
<dbReference type="OrthoDB" id="9806583at2"/>
<dbReference type="STRING" id="80876.SAMN05421779_104301"/>
<dbReference type="Proteomes" id="UP000185678">
    <property type="component" value="Unassembled WGS sequence"/>
</dbReference>
<comment type="cofactor">
    <cofactor evidence="2 18">
        <name>NAD(+)</name>
        <dbReference type="ChEBI" id="CHEBI:57540"/>
    </cofactor>
</comment>
<dbReference type="GO" id="GO:0009423">
    <property type="term" value="P:chorismate biosynthetic process"/>
    <property type="evidence" value="ECO:0007669"/>
    <property type="project" value="UniProtKB-UniRule"/>
</dbReference>
<evidence type="ECO:0000256" key="16">
    <source>
        <dbReference type="ARBA" id="ARBA00023239"/>
    </source>
</evidence>
<dbReference type="AlphaFoldDB" id="A0A1N7MRF9"/>
<dbReference type="RefSeq" id="WP_076400731.1">
    <property type="nucleotide sequence ID" value="NZ_FTOA01000004.1"/>
</dbReference>
<evidence type="ECO:0000256" key="14">
    <source>
        <dbReference type="ARBA" id="ARBA00023027"/>
    </source>
</evidence>
<keyword evidence="9 18" id="KW-0963">Cytoplasm</keyword>
<feature type="binding site" evidence="18">
    <location>
        <position position="157"/>
    </location>
    <ligand>
        <name>NAD(+)</name>
        <dbReference type="ChEBI" id="CHEBI:57540"/>
    </ligand>
</feature>
<evidence type="ECO:0000256" key="3">
    <source>
        <dbReference type="ARBA" id="ARBA00003485"/>
    </source>
</evidence>
<dbReference type="PANTHER" id="PTHR43622:SF7">
    <property type="entry name" value="3-DEHYDROQUINATE SYNTHASE, CHLOROPLASTIC"/>
    <property type="match status" value="1"/>
</dbReference>
<keyword evidence="16 18" id="KW-0456">Lyase</keyword>
<evidence type="ECO:0000256" key="11">
    <source>
        <dbReference type="ARBA" id="ARBA00022723"/>
    </source>
</evidence>
<dbReference type="Pfam" id="PF24621">
    <property type="entry name" value="DHQS_C"/>
    <property type="match status" value="1"/>
</dbReference>
<dbReference type="InterPro" id="IPR056179">
    <property type="entry name" value="DHQS_C"/>
</dbReference>
<reference evidence="21 22" key="1">
    <citation type="submission" date="2017-01" db="EMBL/GenBank/DDBJ databases">
        <authorList>
            <person name="Mah S.A."/>
            <person name="Swanson W.J."/>
            <person name="Moy G.W."/>
            <person name="Vacquier V.D."/>
        </authorList>
    </citation>
    <scope>NUCLEOTIDE SEQUENCE [LARGE SCALE GENOMIC DNA]</scope>
    <source>
        <strain evidence="21 22">DSM 11589</strain>
    </source>
</reference>
<comment type="function">
    <text evidence="3 18">Catalyzes the conversion of 3-deoxy-D-arabino-heptulosonate 7-phosphate (DAHP) to dehydroquinate (DHQ).</text>
</comment>
<keyword evidence="10 18" id="KW-0028">Amino-acid biosynthesis</keyword>
<evidence type="ECO:0000259" key="20">
    <source>
        <dbReference type="Pfam" id="PF24621"/>
    </source>
</evidence>
<dbReference type="PANTHER" id="PTHR43622">
    <property type="entry name" value="3-DEHYDROQUINATE SYNTHASE"/>
    <property type="match status" value="1"/>
</dbReference>
<dbReference type="SUPFAM" id="SSF56796">
    <property type="entry name" value="Dehydroquinate synthase-like"/>
    <property type="match status" value="1"/>
</dbReference>
<dbReference type="InterPro" id="IPR050071">
    <property type="entry name" value="Dehydroquinate_synthase"/>
</dbReference>
<dbReference type="HAMAP" id="MF_00110">
    <property type="entry name" value="DHQ_synthase"/>
    <property type="match status" value="1"/>
</dbReference>
<feature type="binding site" evidence="18">
    <location>
        <begin position="111"/>
        <end position="115"/>
    </location>
    <ligand>
        <name>NAD(+)</name>
        <dbReference type="ChEBI" id="CHEBI:57540"/>
    </ligand>
</feature>
<feature type="binding site" evidence="18">
    <location>
        <begin position="135"/>
        <end position="136"/>
    </location>
    <ligand>
        <name>NAD(+)</name>
        <dbReference type="ChEBI" id="CHEBI:57540"/>
    </ligand>
</feature>
<evidence type="ECO:0000256" key="1">
    <source>
        <dbReference type="ARBA" id="ARBA00001393"/>
    </source>
</evidence>
<dbReference type="EC" id="4.2.3.4" evidence="7 18"/>
<comment type="subcellular location">
    <subcellularLocation>
        <location evidence="4 18">Cytoplasm</location>
    </subcellularLocation>
</comment>
<dbReference type="InterPro" id="IPR030960">
    <property type="entry name" value="DHQS/DOIS_N"/>
</dbReference>
<feature type="domain" description="3-dehydroquinate synthase C-terminal" evidence="20">
    <location>
        <begin position="187"/>
        <end position="337"/>
    </location>
</feature>
<organism evidence="21 22">
    <name type="scientific">Insolitispirillum peregrinum</name>
    <dbReference type="NCBI Taxonomy" id="80876"/>
    <lineage>
        <taxon>Bacteria</taxon>
        <taxon>Pseudomonadati</taxon>
        <taxon>Pseudomonadota</taxon>
        <taxon>Alphaproteobacteria</taxon>
        <taxon>Rhodospirillales</taxon>
        <taxon>Novispirillaceae</taxon>
        <taxon>Insolitispirillum</taxon>
    </lineage>
</organism>
<feature type="binding site" evidence="18">
    <location>
        <position position="254"/>
    </location>
    <ligand>
        <name>Zn(2+)</name>
        <dbReference type="ChEBI" id="CHEBI:29105"/>
    </ligand>
</feature>
<comment type="pathway">
    <text evidence="5 18">Metabolic intermediate biosynthesis; chorismate biosynthesis; chorismate from D-erythrose 4-phosphate and phosphoenolpyruvate: step 2/7.</text>
</comment>
<dbReference type="PIRSF" id="PIRSF001455">
    <property type="entry name" value="DHQ_synth"/>
    <property type="match status" value="1"/>
</dbReference>
<keyword evidence="15 18" id="KW-0057">Aromatic amino acid biosynthesis</keyword>
<dbReference type="GO" id="GO:0003856">
    <property type="term" value="F:3-dehydroquinate synthase activity"/>
    <property type="evidence" value="ECO:0007669"/>
    <property type="project" value="UniProtKB-UniRule"/>
</dbReference>
<feature type="binding site" evidence="18">
    <location>
        <position position="190"/>
    </location>
    <ligand>
        <name>Zn(2+)</name>
        <dbReference type="ChEBI" id="CHEBI:29105"/>
    </ligand>
</feature>
<feature type="binding site" evidence="18">
    <location>
        <position position="272"/>
    </location>
    <ligand>
        <name>Zn(2+)</name>
        <dbReference type="ChEBI" id="CHEBI:29105"/>
    </ligand>
</feature>
<comment type="caution">
    <text evidence="18">Lacks conserved residue(s) required for the propagation of feature annotation.</text>
</comment>
<dbReference type="GO" id="GO:0005737">
    <property type="term" value="C:cytoplasm"/>
    <property type="evidence" value="ECO:0007669"/>
    <property type="project" value="UniProtKB-SubCell"/>
</dbReference>
<dbReference type="InterPro" id="IPR030963">
    <property type="entry name" value="DHQ_synth_fam"/>
</dbReference>
<feature type="domain" description="3-dehydroquinate synthase N-terminal" evidence="19">
    <location>
        <begin position="74"/>
        <end position="184"/>
    </location>
</feature>
<keyword evidence="22" id="KW-1185">Reference proteome</keyword>
<accession>A0A1N7MRF9</accession>
<evidence type="ECO:0000256" key="2">
    <source>
        <dbReference type="ARBA" id="ARBA00001911"/>
    </source>
</evidence>
<dbReference type="NCBIfam" id="TIGR01357">
    <property type="entry name" value="aroB"/>
    <property type="match status" value="1"/>
</dbReference>
<sequence>MSPASSQTLRVDLGDRSYDIVIGSGLLAGCGEAIRAVSRGKRAFIVTDDNVAPHYLDIVRTSLEQAGMRVDHAIMPAGEQAKSWDNLGRLLDAMLAVRSERKTMVVALGGGVIGDLAGFAASILLRGVDFVQVPTTLLSQVDSSVGGKTGINVTQGKNLVGTFYQPRLVLADTAVLRTLPVREVLAGYAEVAKYGLIDDPHLWDWLESGGGAAIARLDEQALQRAILASCTAKARVVASDERESGVRALLNLGHTFGHALEAEGGYGGPLLHGEAVAVGMVMAFDLSVAMGLCPPADAARVRAHLAAVGLPVVPPQVNGQPMNAERLLAHMASDKKVSDGKVTFVLAHGIGQSILCRDVDPPQVLQVLQQAVTVTT</sequence>
<dbReference type="FunFam" id="3.40.50.1970:FF:000001">
    <property type="entry name" value="3-dehydroquinate synthase"/>
    <property type="match status" value="1"/>
</dbReference>
<comment type="similarity">
    <text evidence="6 18">Belongs to the sugar phosphate cyclases superfamily. Dehydroquinate synthase family.</text>
</comment>
<keyword evidence="17 18" id="KW-0170">Cobalt</keyword>
<dbReference type="GO" id="GO:0008652">
    <property type="term" value="P:amino acid biosynthetic process"/>
    <property type="evidence" value="ECO:0007669"/>
    <property type="project" value="UniProtKB-KW"/>
</dbReference>
<evidence type="ECO:0000256" key="7">
    <source>
        <dbReference type="ARBA" id="ARBA00013031"/>
    </source>
</evidence>
<evidence type="ECO:0000256" key="10">
    <source>
        <dbReference type="ARBA" id="ARBA00022605"/>
    </source>
</evidence>
<keyword evidence="12 18" id="KW-0547">Nucleotide-binding</keyword>
<comment type="cofactor">
    <cofactor evidence="18">
        <name>Co(2+)</name>
        <dbReference type="ChEBI" id="CHEBI:48828"/>
    </cofactor>
    <cofactor evidence="18">
        <name>Zn(2+)</name>
        <dbReference type="ChEBI" id="CHEBI:29105"/>
    </cofactor>
    <text evidence="18">Binds 1 divalent metal cation per subunit. Can use either Co(2+) or Zn(2+).</text>
</comment>